<dbReference type="SUPFAM" id="SSF46689">
    <property type="entry name" value="Homeodomain-like"/>
    <property type="match status" value="1"/>
</dbReference>
<feature type="domain" description="HTH tetR-type" evidence="5">
    <location>
        <begin position="14"/>
        <end position="74"/>
    </location>
</feature>
<evidence type="ECO:0000256" key="1">
    <source>
        <dbReference type="ARBA" id="ARBA00023015"/>
    </source>
</evidence>
<feature type="DNA-binding region" description="H-T-H motif" evidence="4">
    <location>
        <begin position="37"/>
        <end position="56"/>
    </location>
</feature>
<dbReference type="Proteomes" id="UP000467428">
    <property type="component" value="Chromosome"/>
</dbReference>
<dbReference type="PANTHER" id="PTHR30055">
    <property type="entry name" value="HTH-TYPE TRANSCRIPTIONAL REGULATOR RUTR"/>
    <property type="match status" value="1"/>
</dbReference>
<dbReference type="InterPro" id="IPR001647">
    <property type="entry name" value="HTH_TetR"/>
</dbReference>
<evidence type="ECO:0000256" key="2">
    <source>
        <dbReference type="ARBA" id="ARBA00023125"/>
    </source>
</evidence>
<evidence type="ECO:0000256" key="3">
    <source>
        <dbReference type="ARBA" id="ARBA00023163"/>
    </source>
</evidence>
<evidence type="ECO:0000256" key="4">
    <source>
        <dbReference type="PROSITE-ProRule" id="PRU00335"/>
    </source>
</evidence>
<gene>
    <name evidence="6" type="ORF">MARA_07160</name>
</gene>
<keyword evidence="2 4" id="KW-0238">DNA-binding</keyword>
<geneLocation type="plasmid" evidence="7">
    <name>pjcm18538 dna</name>
</geneLocation>
<evidence type="ECO:0000313" key="7">
    <source>
        <dbReference type="Proteomes" id="UP000467428"/>
    </source>
</evidence>
<evidence type="ECO:0000313" key="6">
    <source>
        <dbReference type="EMBL" id="BBY47248.1"/>
    </source>
</evidence>
<dbReference type="InterPro" id="IPR036271">
    <property type="entry name" value="Tet_transcr_reg_TetR-rel_C_sf"/>
</dbReference>
<keyword evidence="7" id="KW-1185">Reference proteome</keyword>
<dbReference type="GO" id="GO:0003700">
    <property type="term" value="F:DNA-binding transcription factor activity"/>
    <property type="evidence" value="ECO:0007669"/>
    <property type="project" value="TreeGrafter"/>
</dbReference>
<dbReference type="InterPro" id="IPR050109">
    <property type="entry name" value="HTH-type_TetR-like_transc_reg"/>
</dbReference>
<dbReference type="KEGG" id="marz:MARA_07160"/>
<dbReference type="Pfam" id="PF00440">
    <property type="entry name" value="TetR_N"/>
    <property type="match status" value="1"/>
</dbReference>
<proteinExistence type="predicted"/>
<reference evidence="6 7" key="1">
    <citation type="journal article" date="2019" name="Emerg. Microbes Infect.">
        <title>Comprehensive subspecies identification of 175 nontuberculous mycobacteria species based on 7547 genomic profiles.</title>
        <authorList>
            <person name="Matsumoto Y."/>
            <person name="Kinjo T."/>
            <person name="Motooka D."/>
            <person name="Nabeya D."/>
            <person name="Jung N."/>
            <person name="Uechi K."/>
            <person name="Horii T."/>
            <person name="Iida T."/>
            <person name="Fujita J."/>
            <person name="Nakamura S."/>
        </authorList>
    </citation>
    <scope>NUCLEOTIDE SEQUENCE [LARGE SCALE GENOMIC DNA]</scope>
    <source>
        <strain evidence="6 7">JCM 18538</strain>
    </source>
</reference>
<accession>A0A7I7RRP7</accession>
<dbReference type="GO" id="GO:0000976">
    <property type="term" value="F:transcription cis-regulatory region binding"/>
    <property type="evidence" value="ECO:0007669"/>
    <property type="project" value="TreeGrafter"/>
</dbReference>
<dbReference type="PANTHER" id="PTHR30055:SF234">
    <property type="entry name" value="HTH-TYPE TRANSCRIPTIONAL REGULATOR BETI"/>
    <property type="match status" value="1"/>
</dbReference>
<dbReference type="EMBL" id="AP022593">
    <property type="protein sequence ID" value="BBY47248.1"/>
    <property type="molecule type" value="Genomic_DNA"/>
</dbReference>
<dbReference type="InterPro" id="IPR009057">
    <property type="entry name" value="Homeodomain-like_sf"/>
</dbReference>
<organism evidence="6 7">
    <name type="scientific">Mycolicibacterium arabiense</name>
    <dbReference type="NCBI Taxonomy" id="1286181"/>
    <lineage>
        <taxon>Bacteria</taxon>
        <taxon>Bacillati</taxon>
        <taxon>Actinomycetota</taxon>
        <taxon>Actinomycetes</taxon>
        <taxon>Mycobacteriales</taxon>
        <taxon>Mycobacteriaceae</taxon>
        <taxon>Mycolicibacterium</taxon>
    </lineage>
</organism>
<sequence>MTTTSADGRTQRRHRNAERLYDAACELLATTSFDELAVEDICAHAGVARATFFRIFDNKAGLLREFNRRLALDAADGVAAAGTADIAETLEVIRQSIYRAWLGAGPGLIRMAAEHAHSAPSSDPHAAHPELFTLVLEAVTAAIATGELSDAVPVDLAASLALVQMIAPMTYVLSGSDVDIEALSKLLLHQWLRGMAPTGIEDRRS</sequence>
<dbReference type="SUPFAM" id="SSF48498">
    <property type="entry name" value="Tetracyclin repressor-like, C-terminal domain"/>
    <property type="match status" value="1"/>
</dbReference>
<protein>
    <recommendedName>
        <fullName evidence="5">HTH tetR-type domain-containing protein</fullName>
    </recommendedName>
</protein>
<evidence type="ECO:0000259" key="5">
    <source>
        <dbReference type="PROSITE" id="PS50977"/>
    </source>
</evidence>
<keyword evidence="3" id="KW-0804">Transcription</keyword>
<dbReference type="Gene3D" id="1.10.357.10">
    <property type="entry name" value="Tetracycline Repressor, domain 2"/>
    <property type="match status" value="1"/>
</dbReference>
<dbReference type="RefSeq" id="WP_163917212.1">
    <property type="nucleotide sequence ID" value="NZ_AP022593.1"/>
</dbReference>
<dbReference type="AlphaFoldDB" id="A0A7I7RRP7"/>
<keyword evidence="1" id="KW-0805">Transcription regulation</keyword>
<dbReference type="PROSITE" id="PS50977">
    <property type="entry name" value="HTH_TETR_2"/>
    <property type="match status" value="1"/>
</dbReference>
<name>A0A7I7RRP7_9MYCO</name>